<evidence type="ECO:0000313" key="4">
    <source>
        <dbReference type="Proteomes" id="UP001152759"/>
    </source>
</evidence>
<dbReference type="AlphaFoldDB" id="A0A9P0CHH8"/>
<protein>
    <submittedName>
        <fullName evidence="3">Uncharacterized protein</fullName>
    </submittedName>
</protein>
<feature type="compositionally biased region" description="Low complexity" evidence="1">
    <location>
        <begin position="162"/>
        <end position="171"/>
    </location>
</feature>
<dbReference type="EMBL" id="OU963869">
    <property type="protein sequence ID" value="CAH0777030.1"/>
    <property type="molecule type" value="Genomic_DNA"/>
</dbReference>
<dbReference type="PANTHER" id="PTHR10773">
    <property type="entry name" value="DNA-DIRECTED RNA POLYMERASES I, II, AND III SUBUNIT RPABC2"/>
    <property type="match status" value="1"/>
</dbReference>
<keyword evidence="4" id="KW-1185">Reference proteome</keyword>
<sequence>MSRVFTVQVALATFLLGSDRCFPPVSTILPSCARRFSTRPVPRSVFSANVCARVTVLRIFGVILCVLFTVFTITCSVKFTMLKRTKKILSAALRERDENSNIASEQENKNVFKKSVFKVKLLTDKENCSFGDKPSKKRPKIRSPLKALHFKNSEEVLTEKNSSSTTTEPAVSPVPVPVDPALLPLTPISSTTTETRGNDFFHDKSCSEEGLSSTSPTSGLSPINPESSSFNLPSSVSSVISVTAPLDIPVSPTVTNNPTTLIPCETETNNECGDSPPVNLEKTESSSLNLPSSVSSVISVTAPLDIPVSPKVTNNLTTLIPCETETNNESGNSSPVNLEKTESSSLNLPSSVSSVISVTAPLDIPASPTVTNNLTTLIPCETETNNGSGNSSPVNSEKTGKKRKARIDPAEKIIAKRKALSEKHPVLPFICTCKRNCLLNFNEERRSKINIQFWELNWCERKNFILHLCSKSEVIRRRQFSNEIRKNSFSYFLMTESGKLLEVCKGFFLTTLGFKPTNDRFVHDTLKVQDKSTILPVFNDGRGKAPSVKRSPWELVDEHIESFHPVISHYRREHAPNMRYLPSDISISIMHADWKQKYPNTPICYETYRRQVKKKRISFAKLGLEECESCEEFKLHEHKDVNNLQENCDVCRSWKQHIDLANAARKLYRQHADNDFSTNGTVCFSADLQKIIMLPRVDMFKKVLFLQRLIAYHETFAPVGTKCKKIQPHAFIWNEAITGRLKEDIISIFYKFFLMQRDATKIIVWLDNCAGQNKNWALLSFLVFIINSTQISATEIHFIYFEPGHSFMSADSFHHQVELALKRQGKTYDFGDFASAVAAANNGKNLVIPMQHQEFFNWVDYASQAKLKNAAVRVYLKDIVYLKAVRGDFQLYYKSSYDGDFKTLDFLKKIAAKTDGMPVPSHLSRPRGFPSAKKEKILSELKGIIPDNRKKFWLDLPDVSAE</sequence>
<keyword evidence="2" id="KW-0472">Membrane</keyword>
<feature type="compositionally biased region" description="Basic and acidic residues" evidence="1">
    <location>
        <begin position="196"/>
        <end position="207"/>
    </location>
</feature>
<gene>
    <name evidence="3" type="ORF">BEMITA_LOCUS13042</name>
</gene>
<evidence type="ECO:0000256" key="1">
    <source>
        <dbReference type="SAM" id="MobiDB-lite"/>
    </source>
</evidence>
<feature type="region of interest" description="Disordered" evidence="1">
    <location>
        <begin position="381"/>
        <end position="406"/>
    </location>
</feature>
<name>A0A9P0CHH8_BEMTA</name>
<feature type="compositionally biased region" description="Polar residues" evidence="1">
    <location>
        <begin position="320"/>
        <end position="336"/>
    </location>
</feature>
<feature type="compositionally biased region" description="Low complexity" evidence="1">
    <location>
        <begin position="385"/>
        <end position="396"/>
    </location>
</feature>
<feature type="transmembrane region" description="Helical" evidence="2">
    <location>
        <begin position="57"/>
        <end position="77"/>
    </location>
</feature>
<feature type="compositionally biased region" description="Low complexity" evidence="1">
    <location>
        <begin position="179"/>
        <end position="195"/>
    </location>
</feature>
<evidence type="ECO:0000256" key="2">
    <source>
        <dbReference type="SAM" id="Phobius"/>
    </source>
</evidence>
<keyword evidence="2" id="KW-1133">Transmembrane helix</keyword>
<dbReference type="KEGG" id="btab:109042773"/>
<evidence type="ECO:0000313" key="3">
    <source>
        <dbReference type="EMBL" id="CAH0777030.1"/>
    </source>
</evidence>
<accession>A0A9P0CHH8</accession>
<reference evidence="3" key="1">
    <citation type="submission" date="2021-12" db="EMBL/GenBank/DDBJ databases">
        <authorList>
            <person name="King R."/>
        </authorList>
    </citation>
    <scope>NUCLEOTIDE SEQUENCE</scope>
</reference>
<proteinExistence type="predicted"/>
<feature type="region of interest" description="Disordered" evidence="1">
    <location>
        <begin position="155"/>
        <end position="232"/>
    </location>
</feature>
<organism evidence="3 4">
    <name type="scientific">Bemisia tabaci</name>
    <name type="common">Sweetpotato whitefly</name>
    <name type="synonym">Aleurodes tabaci</name>
    <dbReference type="NCBI Taxonomy" id="7038"/>
    <lineage>
        <taxon>Eukaryota</taxon>
        <taxon>Metazoa</taxon>
        <taxon>Ecdysozoa</taxon>
        <taxon>Arthropoda</taxon>
        <taxon>Hexapoda</taxon>
        <taxon>Insecta</taxon>
        <taxon>Pterygota</taxon>
        <taxon>Neoptera</taxon>
        <taxon>Paraneoptera</taxon>
        <taxon>Hemiptera</taxon>
        <taxon>Sternorrhyncha</taxon>
        <taxon>Aleyrodoidea</taxon>
        <taxon>Aleyrodidae</taxon>
        <taxon>Aleyrodinae</taxon>
        <taxon>Bemisia</taxon>
    </lineage>
</organism>
<feature type="compositionally biased region" description="Low complexity" evidence="1">
    <location>
        <begin position="208"/>
        <end position="232"/>
    </location>
</feature>
<keyword evidence="2" id="KW-0812">Transmembrane</keyword>
<feature type="region of interest" description="Disordered" evidence="1">
    <location>
        <begin position="320"/>
        <end position="345"/>
    </location>
</feature>
<dbReference type="PANTHER" id="PTHR10773:SF19">
    <property type="match status" value="1"/>
</dbReference>
<dbReference type="Proteomes" id="UP001152759">
    <property type="component" value="Chromosome 8"/>
</dbReference>